<protein>
    <submittedName>
        <fullName evidence="1">Uncharacterized protein</fullName>
    </submittedName>
</protein>
<comment type="caution">
    <text evidence="1">The sequence shown here is derived from an EMBL/GenBank/DDBJ whole genome shotgun (WGS) entry which is preliminary data.</text>
</comment>
<evidence type="ECO:0000313" key="2">
    <source>
        <dbReference type="Proteomes" id="UP001638806"/>
    </source>
</evidence>
<dbReference type="EMBL" id="JBGNUJ010000002">
    <property type="protein sequence ID" value="KAL3964797.1"/>
    <property type="molecule type" value="Genomic_DNA"/>
</dbReference>
<evidence type="ECO:0000313" key="1">
    <source>
        <dbReference type="EMBL" id="KAL3964797.1"/>
    </source>
</evidence>
<sequence length="355" mass="38620">MANLPLDNHQPAETSVGRREEQGPRVPGHARSRFWETADGFPRGRGWEWQSGVAGVRSRAIACISYSRSASQVMCAFAEAQSRRRRVDRPTGRPGSLLDTHAGSHDAGAQEVANHGEAAVNVPTAPQPVPASGEELVCLWRAVVKDRAGMESHKPRRSSVPSRSPATAPSPQLTVSLHAYLVTRFIARCIRCLSRVADAPVFTMVEHAGAWLGQPYVVGRYRTQSVLASRRDERPSLVSQEKPGRLGLPVGQAASCTSSPDVSKPIWTTQLMHVDTYRGKARLRKRMHLGGVHVRMRWLPVSQRNSDVDRPRIWAAVQSRALARTALHLLTDPTGGPSVGRTAADGLGLGDCLAD</sequence>
<organism evidence="1 2">
    <name type="scientific">Purpureocillium lilacinum</name>
    <name type="common">Paecilomyces lilacinus</name>
    <dbReference type="NCBI Taxonomy" id="33203"/>
    <lineage>
        <taxon>Eukaryota</taxon>
        <taxon>Fungi</taxon>
        <taxon>Dikarya</taxon>
        <taxon>Ascomycota</taxon>
        <taxon>Pezizomycotina</taxon>
        <taxon>Sordariomycetes</taxon>
        <taxon>Hypocreomycetidae</taxon>
        <taxon>Hypocreales</taxon>
        <taxon>Ophiocordycipitaceae</taxon>
        <taxon>Purpureocillium</taxon>
    </lineage>
</organism>
<proteinExistence type="predicted"/>
<name>A0ACC4E967_PURLI</name>
<reference evidence="1" key="1">
    <citation type="submission" date="2024-12" db="EMBL/GenBank/DDBJ databases">
        <title>Comparative genomics and development of molecular markers within Purpureocillium lilacinum and among Purpureocillium species.</title>
        <authorList>
            <person name="Yeh Z.-Y."/>
            <person name="Ni N.-T."/>
            <person name="Lo P.-H."/>
            <person name="Mushyakhwo K."/>
            <person name="Lin C.-F."/>
            <person name="Nai Y.-S."/>
        </authorList>
    </citation>
    <scope>NUCLEOTIDE SEQUENCE</scope>
    <source>
        <strain evidence="1">NCHU-NPUST-175</strain>
    </source>
</reference>
<dbReference type="Proteomes" id="UP001638806">
    <property type="component" value="Unassembled WGS sequence"/>
</dbReference>
<keyword evidence="2" id="KW-1185">Reference proteome</keyword>
<accession>A0ACC4E967</accession>
<gene>
    <name evidence="1" type="ORF">ACCO45_001801</name>
</gene>